<sequence>MYANTNARQPSCSSCWCGGGQKRLAAEIDGIPYKHLPLIFADVNMLLH</sequence>
<accession>C0HI67</accession>
<protein>
    <submittedName>
        <fullName evidence="1">Uncharacterized protein</fullName>
    </submittedName>
</protein>
<proteinExistence type="evidence at transcript level"/>
<evidence type="ECO:0000313" key="1">
    <source>
        <dbReference type="EMBL" id="ACN26720.1"/>
    </source>
</evidence>
<reference evidence="1" key="1">
    <citation type="journal article" date="2009" name="PLoS Genet.">
        <title>Sequencing, mapping, and analysis of 27,455 maize full-length cDNAs.</title>
        <authorList>
            <person name="Soderlund C."/>
            <person name="Descour A."/>
            <person name="Kudrna D."/>
            <person name="Bomhoff M."/>
            <person name="Boyd L."/>
            <person name="Currie J."/>
            <person name="Angelova A."/>
            <person name="Collura K."/>
            <person name="Wissotski M."/>
            <person name="Ashley E."/>
            <person name="Morrow D."/>
            <person name="Fernandes J."/>
            <person name="Walbot V."/>
            <person name="Yu Y."/>
        </authorList>
    </citation>
    <scope>NUCLEOTIDE SEQUENCE</scope>
    <source>
        <strain evidence="1">B73</strain>
    </source>
</reference>
<dbReference type="AlphaFoldDB" id="C0HI67"/>
<organism evidence="1">
    <name type="scientific">Zea mays</name>
    <name type="common">Maize</name>
    <dbReference type="NCBI Taxonomy" id="4577"/>
    <lineage>
        <taxon>Eukaryota</taxon>
        <taxon>Viridiplantae</taxon>
        <taxon>Streptophyta</taxon>
        <taxon>Embryophyta</taxon>
        <taxon>Tracheophyta</taxon>
        <taxon>Spermatophyta</taxon>
        <taxon>Magnoliopsida</taxon>
        <taxon>Liliopsida</taxon>
        <taxon>Poales</taxon>
        <taxon>Poaceae</taxon>
        <taxon>PACMAD clade</taxon>
        <taxon>Panicoideae</taxon>
        <taxon>Andropogonodae</taxon>
        <taxon>Andropogoneae</taxon>
        <taxon>Tripsacinae</taxon>
        <taxon>Zea</taxon>
    </lineage>
</organism>
<name>C0HI67_MAIZE</name>
<dbReference type="EMBL" id="BT062023">
    <property type="protein sequence ID" value="ACN26720.1"/>
    <property type="molecule type" value="mRNA"/>
</dbReference>